<dbReference type="Proteomes" id="UP000294063">
    <property type="component" value="Unassembled WGS sequence"/>
</dbReference>
<keyword evidence="1" id="KW-1133">Transmembrane helix</keyword>
<keyword evidence="1" id="KW-0472">Membrane</keyword>
<sequence length="146" mass="16232">MKILSTVFKTFCITALLLIGFFFSDMTHFVKNQLKPSIAIEDTCQLSTQPCIQNGVDIQLQKDTLTPLEPSSITVKWPNTNSEKLLLSLQGVDMEMGNPIFQLTKTNNSTFEGEILLPICTQNTMVWTGTLTDGNTEVTISLKAQQ</sequence>
<proteinExistence type="predicted"/>
<name>A0A4Q5KZG1_9GAMM</name>
<dbReference type="Proteomes" id="UP000294166">
    <property type="component" value="Unassembled WGS sequence"/>
</dbReference>
<keyword evidence="5" id="KW-1185">Reference proteome</keyword>
<gene>
    <name evidence="3" type="ORF">ERW53_02035</name>
    <name evidence="2" type="ORF">ERW57_00135</name>
</gene>
<keyword evidence="1" id="KW-0812">Transmembrane</keyword>
<dbReference type="AlphaFoldDB" id="A0A4Q5KZG1"/>
<dbReference type="EMBL" id="SEZN01000002">
    <property type="protein sequence ID" value="RYU66919.1"/>
    <property type="molecule type" value="Genomic_DNA"/>
</dbReference>
<protein>
    <submittedName>
        <fullName evidence="2">Uncharacterized protein</fullName>
    </submittedName>
</protein>
<comment type="caution">
    <text evidence="2">The sequence shown here is derived from an EMBL/GenBank/DDBJ whole genome shotgun (WGS) entry which is preliminary data.</text>
</comment>
<reference evidence="4 5" key="1">
    <citation type="submission" date="2019-02" db="EMBL/GenBank/DDBJ databases">
        <title>Genome sequences of Aliivibrio finisterrensis strains from farmed Atlantic salmon.</title>
        <authorList>
            <person name="Bowman J.P."/>
        </authorList>
    </citation>
    <scope>NUCLEOTIDE SEQUENCE [LARGE SCALE GENOMIC DNA]</scope>
    <source>
        <strain evidence="3 5">A21</strain>
        <strain evidence="2 4">A46</strain>
    </source>
</reference>
<evidence type="ECO:0000256" key="1">
    <source>
        <dbReference type="SAM" id="Phobius"/>
    </source>
</evidence>
<dbReference type="EMBL" id="SEZK01000001">
    <property type="protein sequence ID" value="RYU54698.1"/>
    <property type="molecule type" value="Genomic_DNA"/>
</dbReference>
<feature type="transmembrane region" description="Helical" evidence="1">
    <location>
        <begin position="6"/>
        <end position="24"/>
    </location>
</feature>
<accession>A0A4Q5KZG1</accession>
<evidence type="ECO:0000313" key="5">
    <source>
        <dbReference type="Proteomes" id="UP000294166"/>
    </source>
</evidence>
<evidence type="ECO:0000313" key="3">
    <source>
        <dbReference type="EMBL" id="RYU66919.1"/>
    </source>
</evidence>
<dbReference type="RefSeq" id="WP_130048365.1">
    <property type="nucleotide sequence ID" value="NZ_SEZK01000001.1"/>
</dbReference>
<organism evidence="2 4">
    <name type="scientific">Aliivibrio finisterrensis</name>
    <dbReference type="NCBI Taxonomy" id="511998"/>
    <lineage>
        <taxon>Bacteria</taxon>
        <taxon>Pseudomonadati</taxon>
        <taxon>Pseudomonadota</taxon>
        <taxon>Gammaproteobacteria</taxon>
        <taxon>Vibrionales</taxon>
        <taxon>Vibrionaceae</taxon>
        <taxon>Aliivibrio</taxon>
    </lineage>
</organism>
<evidence type="ECO:0000313" key="4">
    <source>
        <dbReference type="Proteomes" id="UP000294063"/>
    </source>
</evidence>
<evidence type="ECO:0000313" key="2">
    <source>
        <dbReference type="EMBL" id="RYU54698.1"/>
    </source>
</evidence>